<dbReference type="CDD" id="cd06827">
    <property type="entry name" value="PLPDE_III_AR_proteobact"/>
    <property type="match status" value="1"/>
</dbReference>
<feature type="domain" description="Alanine racemase C-terminal" evidence="9">
    <location>
        <begin position="235"/>
        <end position="359"/>
    </location>
</feature>
<dbReference type="InterPro" id="IPR029066">
    <property type="entry name" value="PLP-binding_barrel"/>
</dbReference>
<proteinExistence type="inferred from homology"/>
<accession>A0A3B1BJD2</accession>
<name>A0A3B1BJD2_9ZZZZ</name>
<dbReference type="PROSITE" id="PS00395">
    <property type="entry name" value="ALANINE_RACEMASE"/>
    <property type="match status" value="1"/>
</dbReference>
<dbReference type="AlphaFoldDB" id="A0A3B1BJD2"/>
<organism evidence="10">
    <name type="scientific">hydrothermal vent metagenome</name>
    <dbReference type="NCBI Taxonomy" id="652676"/>
    <lineage>
        <taxon>unclassified sequences</taxon>
        <taxon>metagenomes</taxon>
        <taxon>ecological metagenomes</taxon>
    </lineage>
</organism>
<dbReference type="FunFam" id="2.40.37.10:FF:000002">
    <property type="entry name" value="Alanine racemase"/>
    <property type="match status" value="1"/>
</dbReference>
<dbReference type="GO" id="GO:0008784">
    <property type="term" value="F:alanine racemase activity"/>
    <property type="evidence" value="ECO:0007669"/>
    <property type="project" value="UniProtKB-EC"/>
</dbReference>
<dbReference type="NCBIfam" id="TIGR00492">
    <property type="entry name" value="alr"/>
    <property type="match status" value="1"/>
</dbReference>
<evidence type="ECO:0000256" key="8">
    <source>
        <dbReference type="ARBA" id="ARBA00037912"/>
    </source>
</evidence>
<evidence type="ECO:0000313" key="10">
    <source>
        <dbReference type="EMBL" id="VAX04927.1"/>
    </source>
</evidence>
<evidence type="ECO:0000256" key="3">
    <source>
        <dbReference type="ARBA" id="ARBA00004752"/>
    </source>
</evidence>
<dbReference type="PANTHER" id="PTHR30511">
    <property type="entry name" value="ALANINE RACEMASE"/>
    <property type="match status" value="1"/>
</dbReference>
<comment type="pathway">
    <text evidence="3">Cell wall biogenesis; peptidoglycan biosynthesis.</text>
</comment>
<protein>
    <recommendedName>
        <fullName evidence="5">alanine racemase</fullName>
        <ecNumber evidence="5">5.1.1.1</ecNumber>
    </recommendedName>
</protein>
<sequence>MSRAARAVIDLSALRHNLQQAHRAAPQQQLIAIIKADAYGHGSVPVARALADADVFGVACLEEALSLREAGIDKPILLLEGFFHADELPLIQRHKLQIVVHGEHQLEVLASLPAQAFSIPTWLKVDTGMHRLGILPHAVPAAWQRLAACPAVAPLLGLMTHLANADDRGDDTTRQQLESLAAVRPDPSIAVSIANSAGILAWPASHGDAVRPGIMLYGVSPMLGESGAQRNLRPVMTLSSELISTRQCKKGDAVGYGGSWVCPEDMPVGVVAIGYGDGYPRHAPSGTPVLVNGRRAALIGRVSMDMICVDLRDQPAAAVGGPVILWGAGLPAEEIAGCASSIAYALFCGVTSRVKKETIDG</sequence>
<comment type="similarity">
    <text evidence="4">Belongs to the alanine racemase family.</text>
</comment>
<dbReference type="GO" id="GO:0030632">
    <property type="term" value="P:D-alanine biosynthetic process"/>
    <property type="evidence" value="ECO:0007669"/>
    <property type="project" value="TreeGrafter"/>
</dbReference>
<dbReference type="SUPFAM" id="SSF51419">
    <property type="entry name" value="PLP-binding barrel"/>
    <property type="match status" value="1"/>
</dbReference>
<dbReference type="InterPro" id="IPR009006">
    <property type="entry name" value="Ala_racemase/Decarboxylase_C"/>
</dbReference>
<evidence type="ECO:0000256" key="1">
    <source>
        <dbReference type="ARBA" id="ARBA00000316"/>
    </source>
</evidence>
<dbReference type="FunFam" id="3.20.20.10:FF:000002">
    <property type="entry name" value="Alanine racemase"/>
    <property type="match status" value="1"/>
</dbReference>
<dbReference type="InterPro" id="IPR001608">
    <property type="entry name" value="Ala_racemase_N"/>
</dbReference>
<evidence type="ECO:0000256" key="7">
    <source>
        <dbReference type="ARBA" id="ARBA00023235"/>
    </source>
</evidence>
<dbReference type="InterPro" id="IPR000821">
    <property type="entry name" value="Ala_racemase"/>
</dbReference>
<evidence type="ECO:0000259" key="9">
    <source>
        <dbReference type="SMART" id="SM01005"/>
    </source>
</evidence>
<dbReference type="Pfam" id="PF01168">
    <property type="entry name" value="Ala_racemase_N"/>
    <property type="match status" value="1"/>
</dbReference>
<comment type="cofactor">
    <cofactor evidence="2">
        <name>pyridoxal 5'-phosphate</name>
        <dbReference type="ChEBI" id="CHEBI:597326"/>
    </cofactor>
</comment>
<dbReference type="GO" id="GO:0005829">
    <property type="term" value="C:cytosol"/>
    <property type="evidence" value="ECO:0007669"/>
    <property type="project" value="TreeGrafter"/>
</dbReference>
<dbReference type="EC" id="5.1.1.1" evidence="5"/>
<gene>
    <name evidence="10" type="ORF">MNBD_GAMMA20-586</name>
</gene>
<dbReference type="InterPro" id="IPR011079">
    <property type="entry name" value="Ala_racemase_C"/>
</dbReference>
<evidence type="ECO:0000256" key="2">
    <source>
        <dbReference type="ARBA" id="ARBA00001933"/>
    </source>
</evidence>
<dbReference type="EMBL" id="UOFU01000400">
    <property type="protein sequence ID" value="VAX04927.1"/>
    <property type="molecule type" value="Genomic_DNA"/>
</dbReference>
<dbReference type="Gene3D" id="2.40.37.10">
    <property type="entry name" value="Lyase, Ornithine Decarboxylase, Chain A, domain 1"/>
    <property type="match status" value="1"/>
</dbReference>
<reference evidence="10" key="1">
    <citation type="submission" date="2018-06" db="EMBL/GenBank/DDBJ databases">
        <authorList>
            <person name="Zhirakovskaya E."/>
        </authorList>
    </citation>
    <scope>NUCLEOTIDE SEQUENCE</scope>
</reference>
<dbReference type="HAMAP" id="MF_01201">
    <property type="entry name" value="Ala_racemase"/>
    <property type="match status" value="1"/>
</dbReference>
<evidence type="ECO:0000256" key="5">
    <source>
        <dbReference type="ARBA" id="ARBA00013089"/>
    </source>
</evidence>
<comment type="pathway">
    <text evidence="8">Amino-acid biosynthesis; D-alanine biosynthesis; D-alanine from L-alanine: step 1/1.</text>
</comment>
<dbReference type="GO" id="GO:0030170">
    <property type="term" value="F:pyridoxal phosphate binding"/>
    <property type="evidence" value="ECO:0007669"/>
    <property type="project" value="TreeGrafter"/>
</dbReference>
<dbReference type="SUPFAM" id="SSF50621">
    <property type="entry name" value="Alanine racemase C-terminal domain-like"/>
    <property type="match status" value="1"/>
</dbReference>
<dbReference type="Gene3D" id="3.20.20.10">
    <property type="entry name" value="Alanine racemase"/>
    <property type="match status" value="1"/>
</dbReference>
<comment type="catalytic activity">
    <reaction evidence="1">
        <text>L-alanine = D-alanine</text>
        <dbReference type="Rhea" id="RHEA:20249"/>
        <dbReference type="ChEBI" id="CHEBI:57416"/>
        <dbReference type="ChEBI" id="CHEBI:57972"/>
        <dbReference type="EC" id="5.1.1.1"/>
    </reaction>
</comment>
<keyword evidence="7 10" id="KW-0413">Isomerase</keyword>
<dbReference type="PANTHER" id="PTHR30511:SF4">
    <property type="entry name" value="ALANINE RACEMASE, BIOSYNTHETIC"/>
    <property type="match status" value="1"/>
</dbReference>
<keyword evidence="6" id="KW-0663">Pyridoxal phosphate</keyword>
<dbReference type="InterPro" id="IPR020622">
    <property type="entry name" value="Ala_racemase_pyridoxalP-BS"/>
</dbReference>
<dbReference type="Pfam" id="PF00842">
    <property type="entry name" value="Ala_racemase_C"/>
    <property type="match status" value="1"/>
</dbReference>
<evidence type="ECO:0000256" key="4">
    <source>
        <dbReference type="ARBA" id="ARBA00007880"/>
    </source>
</evidence>
<dbReference type="SMART" id="SM01005">
    <property type="entry name" value="Ala_racemase_C"/>
    <property type="match status" value="1"/>
</dbReference>
<evidence type="ECO:0000256" key="6">
    <source>
        <dbReference type="ARBA" id="ARBA00022898"/>
    </source>
</evidence>
<dbReference type="PRINTS" id="PR00992">
    <property type="entry name" value="ALARACEMASE"/>
</dbReference>